<keyword evidence="2" id="KW-1185">Reference proteome</keyword>
<evidence type="ECO:0000313" key="1">
    <source>
        <dbReference type="EMBL" id="REI42932.1"/>
    </source>
</evidence>
<protein>
    <submittedName>
        <fullName evidence="1">Uncharacterized protein</fullName>
    </submittedName>
</protein>
<proteinExistence type="predicted"/>
<name>A0ABX9KKQ7_9FUSO</name>
<evidence type="ECO:0000313" key="2">
    <source>
        <dbReference type="Proteomes" id="UP000263486"/>
    </source>
</evidence>
<dbReference type="RefSeq" id="WP_114641163.1">
    <property type="nucleotide sequence ID" value="NZ_JAACIO010000002.1"/>
</dbReference>
<gene>
    <name evidence="1" type="ORF">DYH56_01930</name>
</gene>
<accession>A0ABX9KKQ7</accession>
<reference evidence="1 2" key="1">
    <citation type="submission" date="2018-08" db="EMBL/GenBank/DDBJ databases">
        <title>Draft genome sequence of Psychrilyobacter sp. strain SD5 isolated from Black Sea water.</title>
        <authorList>
            <person name="Yadav S."/>
            <person name="Villanueva L."/>
            <person name="Damste J.S.S."/>
        </authorList>
    </citation>
    <scope>NUCLEOTIDE SEQUENCE [LARGE SCALE GENOMIC DNA]</scope>
    <source>
        <strain evidence="1 2">SD5</strain>
    </source>
</reference>
<dbReference type="EMBL" id="QUAJ01000002">
    <property type="protein sequence ID" value="REI42932.1"/>
    <property type="molecule type" value="Genomic_DNA"/>
</dbReference>
<dbReference type="Proteomes" id="UP000263486">
    <property type="component" value="Unassembled WGS sequence"/>
</dbReference>
<organism evidence="1 2">
    <name type="scientific">Psychrilyobacter piezotolerans</name>
    <dbReference type="NCBI Taxonomy" id="2293438"/>
    <lineage>
        <taxon>Bacteria</taxon>
        <taxon>Fusobacteriati</taxon>
        <taxon>Fusobacteriota</taxon>
        <taxon>Fusobacteriia</taxon>
        <taxon>Fusobacteriales</taxon>
        <taxon>Fusobacteriaceae</taxon>
        <taxon>Psychrilyobacter</taxon>
    </lineage>
</organism>
<sequence length="70" mass="7951">MKLLFKNLNETKVIMENMVSFKKENGAFIVKSFKGNEKVIAGNVIEMTNSKLVIEGNAVRETYRLAPLNF</sequence>
<comment type="caution">
    <text evidence="1">The sequence shown here is derived from an EMBL/GenBank/DDBJ whole genome shotgun (WGS) entry which is preliminary data.</text>
</comment>